<dbReference type="InterPro" id="IPR002909">
    <property type="entry name" value="IPT_dom"/>
</dbReference>
<dbReference type="InterPro" id="IPR008979">
    <property type="entry name" value="Galactose-bd-like_sf"/>
</dbReference>
<gene>
    <name evidence="3" type="ORF">GCM10011425_02070</name>
</gene>
<dbReference type="Gene3D" id="2.60.40.10">
    <property type="entry name" value="Immunoglobulins"/>
    <property type="match status" value="2"/>
</dbReference>
<dbReference type="SUPFAM" id="SSF81296">
    <property type="entry name" value="E set domains"/>
    <property type="match status" value="1"/>
</dbReference>
<dbReference type="EMBL" id="BMDO01000001">
    <property type="protein sequence ID" value="GGI48995.1"/>
    <property type="molecule type" value="Genomic_DNA"/>
</dbReference>
<dbReference type="InterPro" id="IPR014756">
    <property type="entry name" value="Ig_E-set"/>
</dbReference>
<proteinExistence type="predicted"/>
<keyword evidence="4" id="KW-1185">Reference proteome</keyword>
<comment type="caution">
    <text evidence="3">The sequence shown here is derived from an EMBL/GenBank/DDBJ whole genome shotgun (WGS) entry which is preliminary data.</text>
</comment>
<dbReference type="PROSITE" id="PS51257">
    <property type="entry name" value="PROKAR_LIPOPROTEIN"/>
    <property type="match status" value="1"/>
</dbReference>
<dbReference type="RefSeq" id="WP_188412964.1">
    <property type="nucleotide sequence ID" value="NZ_BMDO01000001.1"/>
</dbReference>
<evidence type="ECO:0000256" key="1">
    <source>
        <dbReference type="SAM" id="SignalP"/>
    </source>
</evidence>
<protein>
    <recommendedName>
        <fullName evidence="2">IPT/TIG domain-containing protein</fullName>
    </recommendedName>
</protein>
<name>A0A917MZR7_9SPHI</name>
<sequence length="420" mass="45118">MKKINHLTSYLLLAVLVIGALSSCRKDTNGDIEGGKGAPAISSIRTVSKSKVDSSLTNTYTTYDNTGKPTTVTVPNYNAQISAFDSTTTTGNLGNLYAIRGSNLASTTKIEINGVNVIFNRALSSDEGVIFSVPQNVPTIQPQANKLVLTTLNGTVSYDFTVLPPPPTISTLSNYNFSANSQITLKGIGFSSVSAVKLRATNEVVTIISKVDTQLVIRMPASTANRSSLVYTYTSGPNTGAQAGSRQEFINIDKAYKVFANNDFQNGWTDASWTGPSGRSTATSKSGTASIVATYPAGAWQVEGWANWNTGMAYDPAYKFLTFWVKGGTVDHELVLVGDQMAGGYGQVQNANAYAAQKIKVPAKVWTYFKIPLAAPSSTDVNSLNFWKNGTTAKQLGFFLQGQTGDVNETYYFDEVMFVK</sequence>
<dbReference type="AlphaFoldDB" id="A0A917MZR7"/>
<accession>A0A917MZR7</accession>
<dbReference type="InterPro" id="IPR013783">
    <property type="entry name" value="Ig-like_fold"/>
</dbReference>
<reference evidence="3" key="2">
    <citation type="submission" date="2020-09" db="EMBL/GenBank/DDBJ databases">
        <authorList>
            <person name="Sun Q."/>
            <person name="Sedlacek I."/>
        </authorList>
    </citation>
    <scope>NUCLEOTIDE SEQUENCE</scope>
    <source>
        <strain evidence="3">CCM 8711</strain>
    </source>
</reference>
<reference evidence="3" key="1">
    <citation type="journal article" date="2014" name="Int. J. Syst. Evol. Microbiol.">
        <title>Complete genome sequence of Corynebacterium casei LMG S-19264T (=DSM 44701T), isolated from a smear-ripened cheese.</title>
        <authorList>
            <consortium name="US DOE Joint Genome Institute (JGI-PGF)"/>
            <person name="Walter F."/>
            <person name="Albersmeier A."/>
            <person name="Kalinowski J."/>
            <person name="Ruckert C."/>
        </authorList>
    </citation>
    <scope>NUCLEOTIDE SEQUENCE</scope>
    <source>
        <strain evidence="3">CCM 8711</strain>
    </source>
</reference>
<organism evidence="3 4">
    <name type="scientific">Mucilaginibacter galii</name>
    <dbReference type="NCBI Taxonomy" id="2005073"/>
    <lineage>
        <taxon>Bacteria</taxon>
        <taxon>Pseudomonadati</taxon>
        <taxon>Bacteroidota</taxon>
        <taxon>Sphingobacteriia</taxon>
        <taxon>Sphingobacteriales</taxon>
        <taxon>Sphingobacteriaceae</taxon>
        <taxon>Mucilaginibacter</taxon>
    </lineage>
</organism>
<dbReference type="SUPFAM" id="SSF49785">
    <property type="entry name" value="Galactose-binding domain-like"/>
    <property type="match status" value="1"/>
</dbReference>
<feature type="signal peptide" evidence="1">
    <location>
        <begin position="1"/>
        <end position="25"/>
    </location>
</feature>
<keyword evidence="1" id="KW-0732">Signal</keyword>
<evidence type="ECO:0000259" key="2">
    <source>
        <dbReference type="Pfam" id="PF01833"/>
    </source>
</evidence>
<evidence type="ECO:0000313" key="4">
    <source>
        <dbReference type="Proteomes" id="UP000662074"/>
    </source>
</evidence>
<dbReference type="Pfam" id="PF01833">
    <property type="entry name" value="TIG"/>
    <property type="match status" value="1"/>
</dbReference>
<evidence type="ECO:0000313" key="3">
    <source>
        <dbReference type="EMBL" id="GGI48995.1"/>
    </source>
</evidence>
<dbReference type="Proteomes" id="UP000662074">
    <property type="component" value="Unassembled WGS sequence"/>
</dbReference>
<feature type="chain" id="PRO_5038114780" description="IPT/TIG domain-containing protein" evidence="1">
    <location>
        <begin position="26"/>
        <end position="420"/>
    </location>
</feature>
<feature type="domain" description="IPT/TIG" evidence="2">
    <location>
        <begin position="167"/>
        <end position="235"/>
    </location>
</feature>